<dbReference type="Proteomes" id="UP000215902">
    <property type="component" value="Unassembled WGS sequence"/>
</dbReference>
<comment type="similarity">
    <text evidence="3">Belongs to the adenosylhomocysteinase family.</text>
</comment>
<dbReference type="InterPro" id="IPR015878">
    <property type="entry name" value="Ado_hCys_hydrolase_NAD-bd"/>
</dbReference>
<reference evidence="11 12" key="1">
    <citation type="submission" date="2017-06" db="EMBL/GenBank/DDBJ databases">
        <title>A platform for efficient transgenesis in Macrostomum lignano, a flatworm model organism for stem cell research.</title>
        <authorList>
            <person name="Berezikov E."/>
        </authorList>
    </citation>
    <scope>NUCLEOTIDE SEQUENCE [LARGE SCALE GENOMIC DNA]</scope>
    <source>
        <strain evidence="11">DV1</strain>
        <tissue evidence="11">Whole organism</tissue>
    </source>
</reference>
<dbReference type="EC" id="3.13.2.1" evidence="8"/>
<feature type="region of interest" description="Disordered" evidence="9">
    <location>
        <begin position="1"/>
        <end position="133"/>
    </location>
</feature>
<evidence type="ECO:0000256" key="3">
    <source>
        <dbReference type="ARBA" id="ARBA00007122"/>
    </source>
</evidence>
<dbReference type="InterPro" id="IPR020082">
    <property type="entry name" value="S-Ado-L-homoCys_hydrolase_CS"/>
</dbReference>
<dbReference type="PANTHER" id="PTHR23420:SF0">
    <property type="entry name" value="ADENOSYLHOMOCYSTEINASE"/>
    <property type="match status" value="1"/>
</dbReference>
<dbReference type="GO" id="GO:0004013">
    <property type="term" value="F:adenosylhomocysteinase activity"/>
    <property type="evidence" value="ECO:0007669"/>
    <property type="project" value="UniProtKB-EC"/>
</dbReference>
<dbReference type="STRING" id="282301.A0A267EZ24"/>
<name>A0A267EZ24_9PLAT</name>
<evidence type="ECO:0000256" key="8">
    <source>
        <dbReference type="ARBA" id="ARBA00034527"/>
    </source>
</evidence>
<comment type="pathway">
    <text evidence="2">Amino-acid biosynthesis; L-homocysteine biosynthesis; L-homocysteine from S-adenosyl-L-homocysteine: step 1/1.</text>
</comment>
<dbReference type="Gene3D" id="3.40.50.720">
    <property type="entry name" value="NAD(P)-binding Rossmann-like Domain"/>
    <property type="match status" value="1"/>
</dbReference>
<keyword evidence="7" id="KW-0520">NAD</keyword>
<dbReference type="InterPro" id="IPR036291">
    <property type="entry name" value="NAD(P)-bd_dom_sf"/>
</dbReference>
<dbReference type="SMART" id="SM00996">
    <property type="entry name" value="AdoHcyase"/>
    <property type="match status" value="1"/>
</dbReference>
<dbReference type="Gene3D" id="3.40.50.1480">
    <property type="entry name" value="Adenosylhomocysteinase-like"/>
    <property type="match status" value="3"/>
</dbReference>
<dbReference type="SUPFAM" id="SSF52283">
    <property type="entry name" value="Formate/glycerate dehydrogenase catalytic domain-like"/>
    <property type="match status" value="1"/>
</dbReference>
<dbReference type="EMBL" id="NIVC01001593">
    <property type="protein sequence ID" value="PAA66069.1"/>
    <property type="molecule type" value="Genomic_DNA"/>
</dbReference>
<evidence type="ECO:0000256" key="1">
    <source>
        <dbReference type="ARBA" id="ARBA00001911"/>
    </source>
</evidence>
<evidence type="ECO:0000313" key="12">
    <source>
        <dbReference type="Proteomes" id="UP000215902"/>
    </source>
</evidence>
<evidence type="ECO:0000256" key="7">
    <source>
        <dbReference type="ARBA" id="ARBA00023027"/>
    </source>
</evidence>
<dbReference type="OrthoDB" id="10007170at2759"/>
<dbReference type="Pfam" id="PF05221">
    <property type="entry name" value="AdoHcyase"/>
    <property type="match status" value="1"/>
</dbReference>
<accession>A0A267EZ24</accession>
<dbReference type="PANTHER" id="PTHR23420">
    <property type="entry name" value="ADENOSYLHOMOCYSTEINASE"/>
    <property type="match status" value="1"/>
</dbReference>
<keyword evidence="6" id="KW-0378">Hydrolase</keyword>
<sequence length="586" mass="64176">MSDSPSDQAAAAAAAPTARLDDEFPEETPPKILEEAEVEGYKARATRRKSSVQIDRKFIADYAPSSTGGASSAGGAGGGGGSIPDSARKDSTVSTHSTYSYDSSSVGSGSDDEDGGSRPNPRDTVQRNSKGFSDFRVKKIDQHQFGRKEIELAEQEMGGVMTLRKKAAADQPLAGARILVCIHINAQTAVFIETLVLLGAKLRCCSCNIYSTQNEIAAALAEAGIPIFAWKGEDDQDFWWCIDQCIETENWTANLILDDGGDATNRMSKQFPALFRQLRGIVEESIPGVHRLYQMCSREPGAPSLLPCPAINLCDSVVKPRFDTYYAAREGIIAGLRHTTDVMLAGKYACICGYGNVGKGCAQALSRMCSIVVVTEVDPICALQACMDGFQVRKLDDIIKTIDILVTCTGNKNVVTLKHFERMKSGCIVCNMGHSNTEIDVSVLQDKRLTWERVRNTVDHIIFPDGRRIVLLAEGRLINMSCISFPSVVVSVTSCTEALALIELWLFSKEKEEHEKRVKASGGDFGEKFSDRYKKDVYLLPKKMDEYVASLHLPTYGAHLTELTDDQARYLGVSKAGPFKPHNYKY</sequence>
<feature type="compositionally biased region" description="Gly residues" evidence="9">
    <location>
        <begin position="71"/>
        <end position="82"/>
    </location>
</feature>
<keyword evidence="5" id="KW-0554">One-carbon metabolism</keyword>
<protein>
    <recommendedName>
        <fullName evidence="8">adenosylhomocysteinase</fullName>
        <ecNumber evidence="8">3.13.2.1</ecNumber>
    </recommendedName>
</protein>
<dbReference type="InterPro" id="IPR042172">
    <property type="entry name" value="Adenosylhomocyst_ase-like_sf"/>
</dbReference>
<comment type="cofactor">
    <cofactor evidence="1">
        <name>NAD(+)</name>
        <dbReference type="ChEBI" id="CHEBI:57540"/>
    </cofactor>
</comment>
<evidence type="ECO:0000313" key="11">
    <source>
        <dbReference type="EMBL" id="PAA66069.1"/>
    </source>
</evidence>
<dbReference type="FunFam" id="3.40.50.1480:FF:000006">
    <property type="entry name" value="Adenosylhomocysteinase"/>
    <property type="match status" value="1"/>
</dbReference>
<dbReference type="InterPro" id="IPR000043">
    <property type="entry name" value="Adenosylhomocysteinase-like"/>
</dbReference>
<feature type="compositionally biased region" description="Low complexity" evidence="9">
    <location>
        <begin position="92"/>
        <end position="109"/>
    </location>
</feature>
<dbReference type="GO" id="GO:0005829">
    <property type="term" value="C:cytosol"/>
    <property type="evidence" value="ECO:0007669"/>
    <property type="project" value="TreeGrafter"/>
</dbReference>
<keyword evidence="12" id="KW-1185">Reference proteome</keyword>
<feature type="domain" description="S-adenosyl-L-homocysteine hydrolase NAD binding" evidence="10">
    <location>
        <begin position="324"/>
        <end position="485"/>
    </location>
</feature>
<feature type="compositionally biased region" description="Basic and acidic residues" evidence="9">
    <location>
        <begin position="28"/>
        <end position="42"/>
    </location>
</feature>
<dbReference type="FunFam" id="3.40.50.720:FF:000004">
    <property type="entry name" value="Adenosylhomocysteinase"/>
    <property type="match status" value="1"/>
</dbReference>
<gene>
    <name evidence="11" type="ORF">BOX15_Mlig020983g2</name>
</gene>
<dbReference type="NCBIfam" id="NF004005">
    <property type="entry name" value="PRK05476.2-3"/>
    <property type="match status" value="1"/>
</dbReference>
<dbReference type="Pfam" id="PF00670">
    <property type="entry name" value="AdoHcyase_NAD"/>
    <property type="match status" value="1"/>
</dbReference>
<evidence type="ECO:0000256" key="9">
    <source>
        <dbReference type="SAM" id="MobiDB-lite"/>
    </source>
</evidence>
<proteinExistence type="inferred from homology"/>
<dbReference type="SMART" id="SM00997">
    <property type="entry name" value="AdoHcyase_NAD"/>
    <property type="match status" value="1"/>
</dbReference>
<evidence type="ECO:0000256" key="4">
    <source>
        <dbReference type="ARBA" id="ARBA00022490"/>
    </source>
</evidence>
<dbReference type="GO" id="GO:0006730">
    <property type="term" value="P:one-carbon metabolic process"/>
    <property type="evidence" value="ECO:0007669"/>
    <property type="project" value="UniProtKB-KW"/>
</dbReference>
<dbReference type="PROSITE" id="PS00739">
    <property type="entry name" value="ADOHCYASE_2"/>
    <property type="match status" value="1"/>
</dbReference>
<dbReference type="CDD" id="cd00401">
    <property type="entry name" value="SAHH"/>
    <property type="match status" value="1"/>
</dbReference>
<evidence type="ECO:0000256" key="2">
    <source>
        <dbReference type="ARBA" id="ARBA00005195"/>
    </source>
</evidence>
<evidence type="ECO:0000256" key="5">
    <source>
        <dbReference type="ARBA" id="ARBA00022563"/>
    </source>
</evidence>
<evidence type="ECO:0000259" key="10">
    <source>
        <dbReference type="SMART" id="SM00997"/>
    </source>
</evidence>
<evidence type="ECO:0000256" key="6">
    <source>
        <dbReference type="ARBA" id="ARBA00022801"/>
    </source>
</evidence>
<organism evidence="11 12">
    <name type="scientific">Macrostomum lignano</name>
    <dbReference type="NCBI Taxonomy" id="282301"/>
    <lineage>
        <taxon>Eukaryota</taxon>
        <taxon>Metazoa</taxon>
        <taxon>Spiralia</taxon>
        <taxon>Lophotrochozoa</taxon>
        <taxon>Platyhelminthes</taxon>
        <taxon>Rhabditophora</taxon>
        <taxon>Macrostomorpha</taxon>
        <taxon>Macrostomida</taxon>
        <taxon>Macrostomidae</taxon>
        <taxon>Macrostomum</taxon>
    </lineage>
</organism>
<dbReference type="SUPFAM" id="SSF51735">
    <property type="entry name" value="NAD(P)-binding Rossmann-fold domains"/>
    <property type="match status" value="1"/>
</dbReference>
<comment type="caution">
    <text evidence="11">The sequence shown here is derived from an EMBL/GenBank/DDBJ whole genome shotgun (WGS) entry which is preliminary data.</text>
</comment>
<dbReference type="AlphaFoldDB" id="A0A267EZ24"/>
<keyword evidence="4" id="KW-0963">Cytoplasm</keyword>
<dbReference type="GO" id="GO:0033353">
    <property type="term" value="P:S-adenosylmethionine cycle"/>
    <property type="evidence" value="ECO:0007669"/>
    <property type="project" value="TreeGrafter"/>
</dbReference>